<evidence type="ECO:0000313" key="7">
    <source>
        <dbReference type="Proteomes" id="UP000789901"/>
    </source>
</evidence>
<reference evidence="6 7" key="1">
    <citation type="submission" date="2021-06" db="EMBL/GenBank/DDBJ databases">
        <authorList>
            <person name="Kallberg Y."/>
            <person name="Tangrot J."/>
            <person name="Rosling A."/>
        </authorList>
    </citation>
    <scope>NUCLEOTIDE SEQUENCE [LARGE SCALE GENOMIC DNA]</scope>
    <source>
        <strain evidence="6 7">120-4 pot B 10/14</strain>
    </source>
</reference>
<evidence type="ECO:0000256" key="4">
    <source>
        <dbReference type="ARBA" id="ARBA00022833"/>
    </source>
</evidence>
<dbReference type="EMBL" id="CAJVQB010088796">
    <property type="protein sequence ID" value="CAG8847691.1"/>
    <property type="molecule type" value="Genomic_DNA"/>
</dbReference>
<name>A0ABN7X4G7_GIGMA</name>
<accession>A0ABN7X4G7</accession>
<dbReference type="PANTHER" id="PTHR46481:SF10">
    <property type="entry name" value="ZINC FINGER BED DOMAIN-CONTAINING PROTEIN 39"/>
    <property type="match status" value="1"/>
</dbReference>
<evidence type="ECO:0000256" key="3">
    <source>
        <dbReference type="ARBA" id="ARBA00022771"/>
    </source>
</evidence>
<organism evidence="6 7">
    <name type="scientific">Gigaspora margarita</name>
    <dbReference type="NCBI Taxonomy" id="4874"/>
    <lineage>
        <taxon>Eukaryota</taxon>
        <taxon>Fungi</taxon>
        <taxon>Fungi incertae sedis</taxon>
        <taxon>Mucoromycota</taxon>
        <taxon>Glomeromycotina</taxon>
        <taxon>Glomeromycetes</taxon>
        <taxon>Diversisporales</taxon>
        <taxon>Gigasporaceae</taxon>
        <taxon>Gigaspora</taxon>
    </lineage>
</organism>
<keyword evidence="5" id="KW-0539">Nucleus</keyword>
<keyword evidence="7" id="KW-1185">Reference proteome</keyword>
<comment type="subcellular location">
    <subcellularLocation>
        <location evidence="1">Nucleus</location>
    </subcellularLocation>
</comment>
<keyword evidence="2" id="KW-0479">Metal-binding</keyword>
<keyword evidence="4" id="KW-0862">Zinc</keyword>
<keyword evidence="3" id="KW-0863">Zinc-finger</keyword>
<evidence type="ECO:0000256" key="2">
    <source>
        <dbReference type="ARBA" id="ARBA00022723"/>
    </source>
</evidence>
<comment type="caution">
    <text evidence="6">The sequence shown here is derived from an EMBL/GenBank/DDBJ whole genome shotgun (WGS) entry which is preliminary data.</text>
</comment>
<dbReference type="Proteomes" id="UP000789901">
    <property type="component" value="Unassembled WGS sequence"/>
</dbReference>
<gene>
    <name evidence="6" type="ORF">GMARGA_LOCUS38803</name>
</gene>
<dbReference type="InterPro" id="IPR052035">
    <property type="entry name" value="ZnF_BED_domain_contain"/>
</dbReference>
<protein>
    <submittedName>
        <fullName evidence="6">2330_t:CDS:1</fullName>
    </submittedName>
</protein>
<feature type="non-terminal residue" evidence="6">
    <location>
        <position position="296"/>
    </location>
</feature>
<evidence type="ECO:0000313" key="6">
    <source>
        <dbReference type="EMBL" id="CAG8847691.1"/>
    </source>
</evidence>
<dbReference type="PANTHER" id="PTHR46481">
    <property type="entry name" value="ZINC FINGER BED DOMAIN-CONTAINING PROTEIN 4"/>
    <property type="match status" value="1"/>
</dbReference>
<dbReference type="InterPro" id="IPR012337">
    <property type="entry name" value="RNaseH-like_sf"/>
</dbReference>
<proteinExistence type="predicted"/>
<evidence type="ECO:0000256" key="1">
    <source>
        <dbReference type="ARBA" id="ARBA00004123"/>
    </source>
</evidence>
<dbReference type="SUPFAM" id="SSF53098">
    <property type="entry name" value="Ribonuclease H-like"/>
    <property type="match status" value="1"/>
</dbReference>
<sequence length="296" mass="34060">MSISSDDLDNIPEECSNEEDLQIQLNNEIYISDIDDDNIEIEQNEEEIIQGLQDLSFEEAVAINEDDLDKNLELTQKIKFYGRVKSDVWKYVDEETCKYSQCPIQFKPTTATTSISEIQAEKTQAIFEWIILALKPFKVIEEKAFRNMIHNLDPFYKISSLALAADFWTSLKMESSHIGESIADKVYSSLEEFKIETKFIALTTDNGSNMISKLILNDFCHYRCIAHILNLIVLAGLNLIEVPIKKLRKLIKTICKSPKIFEDLKNIIILNGKSFLAPTLDCKTRWNSTYHMVKRA</sequence>
<evidence type="ECO:0000256" key="5">
    <source>
        <dbReference type="ARBA" id="ARBA00023242"/>
    </source>
</evidence>